<dbReference type="Proteomes" id="UP001377168">
    <property type="component" value="Unassembled WGS sequence"/>
</dbReference>
<accession>A0ACC6Q7A3</accession>
<name>A0ACC6Q7A3_9ACTN</name>
<proteinExistence type="predicted"/>
<keyword evidence="2" id="KW-1185">Reference proteome</keyword>
<dbReference type="EMBL" id="JBBKAJ010000022">
    <property type="protein sequence ID" value="MEJ8639482.1"/>
    <property type="molecule type" value="Genomic_DNA"/>
</dbReference>
<gene>
    <name evidence="1" type="ORF">WKI67_39685</name>
</gene>
<protein>
    <submittedName>
        <fullName evidence="1">Uncharacterized protein</fullName>
    </submittedName>
</protein>
<comment type="caution">
    <text evidence="1">The sequence shown here is derived from an EMBL/GenBank/DDBJ whole genome shotgun (WGS) entry which is preliminary data.</text>
</comment>
<reference evidence="1" key="1">
    <citation type="submission" date="2024-03" db="EMBL/GenBank/DDBJ databases">
        <title>Novel Streptomyces species of biotechnological and ecological value are a feature of Machair soil.</title>
        <authorList>
            <person name="Prole J.R."/>
            <person name="Goodfellow M."/>
            <person name="Allenby N."/>
            <person name="Ward A.C."/>
        </authorList>
    </citation>
    <scope>NUCLEOTIDE SEQUENCE</scope>
    <source>
        <strain evidence="1">MS2.AVA.5</strain>
    </source>
</reference>
<sequence length="627" mass="66390">MMSPHGPPAHWTADEQHMWQQYRRGEWCDVGEVGADAVRSLLLTAPEPESGQSPRLHLRGARITGALDLADADIGVPVRMHRCTFASPLLMRGARVNALVLVGCEVPGIVATGAATAREVKIVDCVVGGTLDLRSFRVGAWLSLDDSRIEGPPGRPALDAQSLSVAMGMSAAGLVCSGAVLLHSANVQEYLGFRGAQLLGPEARFRAPELVVGGSLHLDRGFVNEGPTNLYRASIGGSLHLEEATLTGRGMDRGQAALGLVCATVEGNVQAGDGLRVSGCTDLRDTQIRGTVNLDGARVENPLGPAVKAFRVQVGGDVHARGGFVALGALELSGARIGGSLQLDGAELTGHEGIAMRARNLVVGSRIDCSGGFTAHGTVWLSSASVGSRISFAGAAISTPEGEDALILRRVGTPELSLGLREAPVGRIDLSFAALGVLRDDPATWPAALVLDGLHYDALPGPARAAERLSWLMRDPAGFVPQPYEQLATHYQRIGRDTDARSVLLAKHRRLRSTLPLPQRLWGLLQDLVIGYGYLPSRAVWLLVLLLTLGATVFSVHRPSPVGDGPYPAFNAPLYTLDLLIPLTDLGQDRFYAADGPLQWIAVLLICAGWLLATVAATSANRVLRRT</sequence>
<organism evidence="1 2">
    <name type="scientific">Streptomyces achmelvichensis</name>
    <dbReference type="NCBI Taxonomy" id="3134111"/>
    <lineage>
        <taxon>Bacteria</taxon>
        <taxon>Bacillati</taxon>
        <taxon>Actinomycetota</taxon>
        <taxon>Actinomycetes</taxon>
        <taxon>Kitasatosporales</taxon>
        <taxon>Streptomycetaceae</taxon>
        <taxon>Streptomyces</taxon>
    </lineage>
</organism>
<evidence type="ECO:0000313" key="2">
    <source>
        <dbReference type="Proteomes" id="UP001377168"/>
    </source>
</evidence>
<evidence type="ECO:0000313" key="1">
    <source>
        <dbReference type="EMBL" id="MEJ8639482.1"/>
    </source>
</evidence>